<organism evidence="4">
    <name type="scientific">Brugia timori</name>
    <dbReference type="NCBI Taxonomy" id="42155"/>
    <lineage>
        <taxon>Eukaryota</taxon>
        <taxon>Metazoa</taxon>
        <taxon>Ecdysozoa</taxon>
        <taxon>Nematoda</taxon>
        <taxon>Chromadorea</taxon>
        <taxon>Rhabditida</taxon>
        <taxon>Spirurina</taxon>
        <taxon>Spiruromorpha</taxon>
        <taxon>Filarioidea</taxon>
        <taxon>Onchocercidae</taxon>
        <taxon>Brugia</taxon>
    </lineage>
</organism>
<feature type="transmembrane region" description="Helical" evidence="1">
    <location>
        <begin position="90"/>
        <end position="115"/>
    </location>
</feature>
<evidence type="ECO:0000313" key="4">
    <source>
        <dbReference type="WBParaSite" id="BTMF_0001784901-mRNA-1"/>
    </source>
</evidence>
<keyword evidence="1" id="KW-1133">Transmembrane helix</keyword>
<keyword evidence="3" id="KW-1185">Reference proteome</keyword>
<proteinExistence type="predicted"/>
<dbReference type="EMBL" id="UZAG01023184">
    <property type="protein sequence ID" value="VDO55951.1"/>
    <property type="molecule type" value="Genomic_DNA"/>
</dbReference>
<keyword evidence="1" id="KW-0812">Transmembrane</keyword>
<sequence length="132" mass="15423">MQFVNLNFKAFPYLFLLFTATIYAKLSINNSNNIRKITSEINVIDNIQKISIVTSKETISTTDHIDSDRTGISSQSYHRSLNVIRWKINMFWTIVTIISILWIIILISIIVIVYIRIVYMHHTISQIFCPKE</sequence>
<feature type="transmembrane region" description="Helical" evidence="1">
    <location>
        <begin position="6"/>
        <end position="26"/>
    </location>
</feature>
<accession>A0A0R3RCS7</accession>
<gene>
    <name evidence="2" type="ORF">BTMF_LOCUS15813</name>
</gene>
<reference evidence="4" key="1">
    <citation type="submission" date="2017-02" db="UniProtKB">
        <authorList>
            <consortium name="WormBaseParasite"/>
        </authorList>
    </citation>
    <scope>IDENTIFICATION</scope>
</reference>
<dbReference type="WBParaSite" id="BTMF_0001784901-mRNA-1">
    <property type="protein sequence ID" value="BTMF_0001784901-mRNA-1"/>
    <property type="gene ID" value="BTMF_0001784901"/>
</dbReference>
<name>A0A0R3RCS7_9BILA</name>
<protein>
    <submittedName>
        <fullName evidence="2 4">Uncharacterized protein</fullName>
    </submittedName>
</protein>
<dbReference type="Proteomes" id="UP000280834">
    <property type="component" value="Unassembled WGS sequence"/>
</dbReference>
<evidence type="ECO:0000313" key="3">
    <source>
        <dbReference type="Proteomes" id="UP000280834"/>
    </source>
</evidence>
<evidence type="ECO:0000313" key="2">
    <source>
        <dbReference type="EMBL" id="VDO55951.1"/>
    </source>
</evidence>
<keyword evidence="1" id="KW-0472">Membrane</keyword>
<dbReference type="AlphaFoldDB" id="A0A0R3RCS7"/>
<reference evidence="2 3" key="2">
    <citation type="submission" date="2018-11" db="EMBL/GenBank/DDBJ databases">
        <authorList>
            <consortium name="Pathogen Informatics"/>
        </authorList>
    </citation>
    <scope>NUCLEOTIDE SEQUENCE [LARGE SCALE GENOMIC DNA]</scope>
</reference>
<evidence type="ECO:0000256" key="1">
    <source>
        <dbReference type="SAM" id="Phobius"/>
    </source>
</evidence>